<dbReference type="RefSeq" id="WP_122428093.1">
    <property type="nucleotide sequence ID" value="NZ_JALDAV010000002.1"/>
</dbReference>
<dbReference type="PANTHER" id="PTHR32305:SF15">
    <property type="entry name" value="PROTEIN RHSA-RELATED"/>
    <property type="match status" value="1"/>
</dbReference>
<evidence type="ECO:0008006" key="3">
    <source>
        <dbReference type="Google" id="ProtNLM"/>
    </source>
</evidence>
<gene>
    <name evidence="1" type="ORF">CFBP1590_0535</name>
</gene>
<dbReference type="Proteomes" id="UP000196842">
    <property type="component" value="Chromosome I"/>
</dbReference>
<dbReference type="GeneID" id="47767127"/>
<dbReference type="Gene3D" id="2.180.10.10">
    <property type="entry name" value="RHS repeat-associated core"/>
    <property type="match status" value="1"/>
</dbReference>
<dbReference type="NCBIfam" id="TIGR03696">
    <property type="entry name" value="Rhs_assc_core"/>
    <property type="match status" value="1"/>
</dbReference>
<dbReference type="PANTHER" id="PTHR32305">
    <property type="match status" value="1"/>
</dbReference>
<accession>A0A1Y6JGC3</accession>
<protein>
    <recommendedName>
        <fullName evidence="3">RHS repeat-associated core domain-containing protein</fullName>
    </recommendedName>
</protein>
<proteinExistence type="predicted"/>
<organism evidence="1 2">
    <name type="scientific">Pseudomonas viridiflava</name>
    <name type="common">Phytomonas viridiflava</name>
    <dbReference type="NCBI Taxonomy" id="33069"/>
    <lineage>
        <taxon>Bacteria</taxon>
        <taxon>Pseudomonadati</taxon>
        <taxon>Pseudomonadota</taxon>
        <taxon>Gammaproteobacteria</taxon>
        <taxon>Pseudomonadales</taxon>
        <taxon>Pseudomonadaceae</taxon>
        <taxon>Pseudomonas</taxon>
    </lineage>
</organism>
<dbReference type="InterPro" id="IPR022385">
    <property type="entry name" value="Rhs_assc_core"/>
</dbReference>
<evidence type="ECO:0000313" key="1">
    <source>
        <dbReference type="EMBL" id="SMS08121.1"/>
    </source>
</evidence>
<dbReference type="EMBL" id="LT855380">
    <property type="protein sequence ID" value="SMS08121.1"/>
    <property type="molecule type" value="Genomic_DNA"/>
</dbReference>
<dbReference type="SUPFAM" id="SSF56399">
    <property type="entry name" value="ADP-ribosylation"/>
    <property type="match status" value="1"/>
</dbReference>
<dbReference type="InterPro" id="IPR050708">
    <property type="entry name" value="T6SS_VgrG/RHS"/>
</dbReference>
<sequence length="355" mass="39992">MTPVASETRCRYHYDALDRLAGSEVDSQASVQRFYQKNRLATQVQAQTRHRLLQAGMHWLAFQRKHEEGSEFELLATDQQDSVIAIPQSVFCYTPYGGRYPKCNPMDLPGFTGQQADRVTGHYLMGNGYRAFNPVLMRFNSPDSLSPFGEGGLNAYAYCVGDPINRVDPSGHGSLFFRLLRRMGLRYKRPQLQEFPSTMKGLKLSNHVNLGKSLNVYDNVTKKGQRELLVHAHGIPLESEGHPQLSMGKGKVSPDLLNHKIKENKRSLDGYETIHLVVCHSANGGANSFAAQLSELTRLPVKGYKGKVIYDSVYDIDNALSDGNTLRDIVKRNTFRQGSGLYRDFAYEPVWHSYL</sequence>
<dbReference type="AlphaFoldDB" id="A0A1Y6JGC3"/>
<reference evidence="1 2" key="1">
    <citation type="submission" date="2017-05" db="EMBL/GenBank/DDBJ databases">
        <authorList>
            <person name="Song R."/>
            <person name="Chenine A.L."/>
            <person name="Ruprecht R.M."/>
        </authorList>
    </citation>
    <scope>NUCLEOTIDE SEQUENCE [LARGE SCALE GENOMIC DNA]</scope>
    <source>
        <strain evidence="1 2">CFBP 1590</strain>
    </source>
</reference>
<dbReference type="KEGG" id="pvd:CFBP1590_0535"/>
<name>A0A1Y6JGC3_PSEVI</name>
<evidence type="ECO:0000313" key="2">
    <source>
        <dbReference type="Proteomes" id="UP000196842"/>
    </source>
</evidence>